<dbReference type="Proteomes" id="UP000530670">
    <property type="component" value="Unassembled WGS sequence"/>
</dbReference>
<feature type="short sequence motif" description="GXSXG" evidence="6">
    <location>
        <begin position="483"/>
        <end position="487"/>
    </location>
</feature>
<evidence type="ECO:0000256" key="4">
    <source>
        <dbReference type="ARBA" id="ARBA00023422"/>
    </source>
</evidence>
<dbReference type="SMART" id="SM00248">
    <property type="entry name" value="ANK"/>
    <property type="match status" value="8"/>
</dbReference>
<dbReference type="PROSITE" id="PS51635">
    <property type="entry name" value="PNPLA"/>
    <property type="match status" value="1"/>
</dbReference>
<accession>A0A8H5VGK9</accession>
<dbReference type="InterPro" id="IPR002641">
    <property type="entry name" value="PNPLA_dom"/>
</dbReference>
<evidence type="ECO:0000256" key="1">
    <source>
        <dbReference type="ARBA" id="ARBA00013278"/>
    </source>
</evidence>
<dbReference type="InterPro" id="IPR056884">
    <property type="entry name" value="NPHP3-like_N"/>
</dbReference>
<keyword evidence="5" id="KW-0040">ANK repeat</keyword>
<dbReference type="EMBL" id="JAAQRI010000255">
    <property type="protein sequence ID" value="KAF5622711.1"/>
    <property type="molecule type" value="Genomic_DNA"/>
</dbReference>
<dbReference type="Pfam" id="PF12796">
    <property type="entry name" value="Ank_2"/>
    <property type="match status" value="2"/>
</dbReference>
<name>A0A8H5VGK9_9HYPO</name>
<dbReference type="SUPFAM" id="SSF52540">
    <property type="entry name" value="P-loop containing nucleoside triphosphate hydrolases"/>
    <property type="match status" value="1"/>
</dbReference>
<feature type="active site" description="Nucleophile" evidence="6">
    <location>
        <position position="485"/>
    </location>
</feature>
<dbReference type="PANTHER" id="PTHR10039">
    <property type="entry name" value="AMELOGENIN"/>
    <property type="match status" value="1"/>
</dbReference>
<reference evidence="8 9" key="1">
    <citation type="submission" date="2020-05" db="EMBL/GenBank/DDBJ databases">
        <title>Identification and distribution of gene clusters putatively required for synthesis of sphingolipid metabolism inhibitors in phylogenetically diverse species of the filamentous fungus Fusarium.</title>
        <authorList>
            <person name="Kim H.-S."/>
            <person name="Busman M."/>
            <person name="Brown D.W."/>
            <person name="Divon H."/>
            <person name="Uhlig S."/>
            <person name="Proctor R.H."/>
        </authorList>
    </citation>
    <scope>NUCLEOTIDE SEQUENCE [LARGE SCALE GENOMIC DNA]</scope>
    <source>
        <strain evidence="8 9">NRRL 66243</strain>
    </source>
</reference>
<dbReference type="RefSeq" id="XP_037202132.1">
    <property type="nucleotide sequence ID" value="XM_037343715.1"/>
</dbReference>
<protein>
    <recommendedName>
        <fullName evidence="1">phospholipase A2</fullName>
        <ecNumber evidence="1">3.1.1.4</ecNumber>
    </recommendedName>
</protein>
<dbReference type="InterPro" id="IPR036770">
    <property type="entry name" value="Ankyrin_rpt-contain_sf"/>
</dbReference>
<dbReference type="GO" id="GO:0004623">
    <property type="term" value="F:phospholipase A2 activity"/>
    <property type="evidence" value="ECO:0007669"/>
    <property type="project" value="UniProtKB-EC"/>
</dbReference>
<dbReference type="Pfam" id="PF24883">
    <property type="entry name" value="NPHP3_N"/>
    <property type="match status" value="1"/>
</dbReference>
<keyword evidence="6" id="KW-0378">Hydrolase</keyword>
<dbReference type="SUPFAM" id="SSF48403">
    <property type="entry name" value="Ankyrin repeat"/>
    <property type="match status" value="2"/>
</dbReference>
<dbReference type="GeneID" id="59295985"/>
<evidence type="ECO:0000256" key="2">
    <source>
        <dbReference type="ARBA" id="ARBA00022737"/>
    </source>
</evidence>
<dbReference type="Gene3D" id="3.40.1090.10">
    <property type="entry name" value="Cytosolic phospholipase A2 catalytic domain"/>
    <property type="match status" value="1"/>
</dbReference>
<feature type="domain" description="PNPLA" evidence="7">
    <location>
        <begin position="443"/>
        <end position="645"/>
    </location>
</feature>
<evidence type="ECO:0000259" key="7">
    <source>
        <dbReference type="PROSITE" id="PS51635"/>
    </source>
</evidence>
<dbReference type="InterPro" id="IPR016035">
    <property type="entry name" value="Acyl_Trfase/lysoPLipase"/>
</dbReference>
<dbReference type="CDD" id="cd07216">
    <property type="entry name" value="Pat17_PNPLA8_PNPLA9_like3"/>
    <property type="match status" value="1"/>
</dbReference>
<dbReference type="GO" id="GO:0046486">
    <property type="term" value="P:glycerolipid metabolic process"/>
    <property type="evidence" value="ECO:0007669"/>
    <property type="project" value="UniProtKB-ARBA"/>
</dbReference>
<dbReference type="PROSITE" id="PS50088">
    <property type="entry name" value="ANK_REPEAT"/>
    <property type="match status" value="2"/>
</dbReference>
<dbReference type="PROSITE" id="PS50297">
    <property type="entry name" value="ANK_REP_REGION"/>
    <property type="match status" value="2"/>
</dbReference>
<organism evidence="8 9">
    <name type="scientific">Fusarium tjaetaba</name>
    <dbReference type="NCBI Taxonomy" id="1567544"/>
    <lineage>
        <taxon>Eukaryota</taxon>
        <taxon>Fungi</taxon>
        <taxon>Dikarya</taxon>
        <taxon>Ascomycota</taxon>
        <taxon>Pezizomycotina</taxon>
        <taxon>Sordariomycetes</taxon>
        <taxon>Hypocreomycetidae</taxon>
        <taxon>Hypocreales</taxon>
        <taxon>Nectriaceae</taxon>
        <taxon>Fusarium</taxon>
        <taxon>Fusarium fujikuroi species complex</taxon>
    </lineage>
</organism>
<comment type="catalytic activity">
    <reaction evidence="4">
        <text>a 1,2-diacyl-sn-glycero-3-phosphocholine + H2O = a 1-acyl-sn-glycero-3-phosphocholine + a fatty acid + H(+)</text>
        <dbReference type="Rhea" id="RHEA:15801"/>
        <dbReference type="ChEBI" id="CHEBI:15377"/>
        <dbReference type="ChEBI" id="CHEBI:15378"/>
        <dbReference type="ChEBI" id="CHEBI:28868"/>
        <dbReference type="ChEBI" id="CHEBI:57643"/>
        <dbReference type="ChEBI" id="CHEBI:58168"/>
        <dbReference type="EC" id="3.1.1.4"/>
    </reaction>
    <physiologicalReaction direction="left-to-right" evidence="4">
        <dbReference type="Rhea" id="RHEA:15802"/>
    </physiologicalReaction>
</comment>
<keyword evidence="2" id="KW-0677">Repeat</keyword>
<feature type="short sequence motif" description="GXGXXG" evidence="6">
    <location>
        <begin position="447"/>
        <end position="452"/>
    </location>
</feature>
<keyword evidence="9" id="KW-1185">Reference proteome</keyword>
<keyword evidence="6" id="KW-0442">Lipid degradation</keyword>
<comment type="caution">
    <text evidence="8">The sequence shown here is derived from an EMBL/GenBank/DDBJ whole genome shotgun (WGS) entry which is preliminary data.</text>
</comment>
<feature type="repeat" description="ANK" evidence="5">
    <location>
        <begin position="1426"/>
        <end position="1458"/>
    </location>
</feature>
<proteinExistence type="predicted"/>
<dbReference type="OrthoDB" id="3633556at2759"/>
<feature type="repeat" description="ANK" evidence="5">
    <location>
        <begin position="1392"/>
        <end position="1415"/>
    </location>
</feature>
<feature type="short sequence motif" description="DGA/G" evidence="6">
    <location>
        <begin position="632"/>
        <end position="634"/>
    </location>
</feature>
<evidence type="ECO:0000313" key="9">
    <source>
        <dbReference type="Proteomes" id="UP000530670"/>
    </source>
</evidence>
<feature type="active site" description="Proton acceptor" evidence="6">
    <location>
        <position position="632"/>
    </location>
</feature>
<keyword evidence="3 6" id="KW-0443">Lipid metabolism</keyword>
<dbReference type="GO" id="GO:0016042">
    <property type="term" value="P:lipid catabolic process"/>
    <property type="evidence" value="ECO:0007669"/>
    <property type="project" value="UniProtKB-UniRule"/>
</dbReference>
<dbReference type="PANTHER" id="PTHR10039:SF16">
    <property type="entry name" value="GPI INOSITOL-DEACYLASE"/>
    <property type="match status" value="1"/>
</dbReference>
<dbReference type="Gene3D" id="3.40.50.300">
    <property type="entry name" value="P-loop containing nucleotide triphosphate hydrolases"/>
    <property type="match status" value="1"/>
</dbReference>
<evidence type="ECO:0000256" key="6">
    <source>
        <dbReference type="PROSITE-ProRule" id="PRU01161"/>
    </source>
</evidence>
<sequence>MSSSLSSPTIFPGKLKNALIGVSVLTFSTVVFFALHTSSHLPFRPNDIETSWAPSDPPSWPPQPANDSRYTDRLVNYKPEHPVFSEVQPIGTKRLAVLLPTFVFRYFQSVKCLCVDHDKVDWHIIVSNSAEVEGLTKLLSTLKDCNPTFSRWKTPKDNVLGKNPIFNIVNLYDILPARLRTDLTPEDTSGLLKKYDKYAYQSIKKMSAAEHFDYDMAMWLDSEAIFVAPGEIRDIFKGHLQNPIVWRSRMSFQDREKFLMSKAAATLGRSIDSFGDQLWLLESLQWIIEKPIWNDMVSSVEMAHGGNFWDIWIENSYPFELLVYYLHIIARKMETGNSIFSNYRILETERELIRFGLAEAISAMEGRRGTGFMERLPHLITKPHSVLAPNLISFCQSYSLRALRMDNVDNFEESALDSFLIDGDIKMLVSGAPDIHKWWDDRIKNDGGGIRGLSSLIILKHLMKRINVADTTKPCDYFDLIGGTSTGGLIAIMLGRLHMSVDECIEKYLQLSEAAFSLKRVKSNVFGRSKDIWKASGKYQSDVLAEKFMETAGLVEGDEQASFYEPNGKCKVFVCAHSKANNTPVNIRSYTTSTSVDSLSLSQCKIWEAARATSAASGFFDPIKIGWQDYVDGATGRNNPVEEVFNEAKGIWPDAPDRIQCFVSIGTGIPEPKDFGENLAEIKKAIIAITTETEDTERRFYENHESFGLGGRYFRFNVDKGLREVSLDEFEKVGKIMIATESYLNGPRVQDSIQEFTQVIPMSSVYATVAEKQKNDYLNWLPYLDPRSTHNDARRYRTDSTTGKWFLEHSFKSWKAKPNSFLWLHAKAGSGKTILSSTIIDHLERQGEGTVAFFYFSYHMDKDQAYLSRLFRISLILQILKPLIEPIGPNFLVPRRFRELYHKYQPSQDPSDEDLEDILRYLLDLTPQVFIVVDALDECSPSGDQLEVIQTLGTIPLMAKAECHIIMTSRKEQAIEEAIRDLPLEKTIIPFDIGQVNADISHHLLNVVKSKPYSKWSAELQKEVIDYLVSRAEGVFRWADLQIRALAGQVREKDVRRALSRLPQGLEATYERMLKSIDEEDKFEEAYAVFRWIAFSTTRLNLAAVSELAAFEIDDPEVAPESDGFSILFSARNRFDDPTEMQNLLSSLVIIPDGDNPYRTFPSFAHSTVLEYLMSPRVSPPKFRLDRLDATWFILKSSWAYMKHYDASPQRSKFKPYPLLEYACYQVWECALELVQRSEALKNQISKPLTSTSNERLPSDAMSSKFSIWWFCHRTGLPETLLAMKVLDFLGSAELQHKMPSWNSFYSMNSVSNGELLIDAAGAGEHEIVKLLLDMRPIKENLLSLDMALRRASCKPVDVFKPYKRIIDGGQNTSVMTELLEVGANLNGVSLSGNAAIHLAAIHGHIDIVRFLTERRGLLLDNPNVKGETPLLLASMHSHTEVVALLLSLPGSVSHRGDEESRTPLSWAATSGNKALFDLLHLDQNVDVSKADCRGRTPLIWASIAGQEDFIKTLLNDPRVEPDVQDHLGRTAVSWAAFHGHYHLLEILWLDARVTKYPCDYEGRNLLTYACGEGHTSLVSELLSKVDLDVNQPDYYQRTPLIWARLQGHSDIERLLLDNPRVLDLAPERTTALVTASIQLPDEYIWDNPIAPLAYTSAEKSFRIVLGYQTTGLSSLVV</sequence>
<dbReference type="Gene3D" id="1.25.40.20">
    <property type="entry name" value="Ankyrin repeat-containing domain"/>
    <property type="match status" value="1"/>
</dbReference>
<evidence type="ECO:0000256" key="3">
    <source>
        <dbReference type="ARBA" id="ARBA00023098"/>
    </source>
</evidence>
<evidence type="ECO:0000256" key="5">
    <source>
        <dbReference type="PROSITE-ProRule" id="PRU00023"/>
    </source>
</evidence>
<dbReference type="SUPFAM" id="SSF52151">
    <property type="entry name" value="FabD/lysophospholipase-like"/>
    <property type="match status" value="1"/>
</dbReference>
<gene>
    <name evidence="8" type="ORF">FTJAE_10834</name>
</gene>
<dbReference type="EC" id="3.1.1.4" evidence="1"/>
<dbReference type="InterPro" id="IPR002110">
    <property type="entry name" value="Ankyrin_rpt"/>
</dbReference>
<dbReference type="InterPro" id="IPR027417">
    <property type="entry name" value="P-loop_NTPase"/>
</dbReference>
<dbReference type="Pfam" id="PF01734">
    <property type="entry name" value="Patatin"/>
    <property type="match status" value="1"/>
</dbReference>
<evidence type="ECO:0000313" key="8">
    <source>
        <dbReference type="EMBL" id="KAF5622711.1"/>
    </source>
</evidence>